<comment type="caution">
    <text evidence="1">The sequence shown here is derived from an EMBL/GenBank/DDBJ whole genome shotgun (WGS) entry which is preliminary data.</text>
</comment>
<dbReference type="EMBL" id="VSSQ01004737">
    <property type="protein sequence ID" value="MPM26451.1"/>
    <property type="molecule type" value="Genomic_DNA"/>
</dbReference>
<sequence length="235" mass="27429">MGVKRFGGPSPDAIHKVTGSPVTKMRVPILCDDYKSYLKNPKDFLPEHPICLNNLAHRPHWNMHWERGFLPDHVHEEKIPMFQAYCEKCHETISYWPEFVLPYQREALETHEWALIEHLRGMSFQEIGERIGYDPRTISTWVNLALAQSFQLFGEVIQRILQGIGHERLPIAPTSDWRMTQLILAWLRRYAEWIQFPRFNRLMGLCNLLGKGDWDLWGGPLGNAKSRVNMESPPS</sequence>
<protein>
    <submittedName>
        <fullName evidence="1">Uncharacterized protein</fullName>
    </submittedName>
</protein>
<dbReference type="AlphaFoldDB" id="A0A644YEW8"/>
<evidence type="ECO:0000313" key="1">
    <source>
        <dbReference type="EMBL" id="MPM26451.1"/>
    </source>
</evidence>
<organism evidence="1">
    <name type="scientific">bioreactor metagenome</name>
    <dbReference type="NCBI Taxonomy" id="1076179"/>
    <lineage>
        <taxon>unclassified sequences</taxon>
        <taxon>metagenomes</taxon>
        <taxon>ecological metagenomes</taxon>
    </lineage>
</organism>
<proteinExistence type="predicted"/>
<accession>A0A644YEW8</accession>
<reference evidence="1" key="1">
    <citation type="submission" date="2019-08" db="EMBL/GenBank/DDBJ databases">
        <authorList>
            <person name="Kucharzyk K."/>
            <person name="Murdoch R.W."/>
            <person name="Higgins S."/>
            <person name="Loffler F."/>
        </authorList>
    </citation>
    <scope>NUCLEOTIDE SEQUENCE</scope>
</reference>
<name>A0A644YEW8_9ZZZZ</name>
<gene>
    <name evidence="1" type="ORF">SDC9_72953</name>
</gene>